<gene>
    <name evidence="2" type="ORF">FH063_006135</name>
</gene>
<evidence type="ECO:0000256" key="1">
    <source>
        <dbReference type="SAM" id="MobiDB-lite"/>
    </source>
</evidence>
<accession>A0A5B0KRQ0</accession>
<feature type="region of interest" description="Disordered" evidence="1">
    <location>
        <begin position="157"/>
        <end position="213"/>
    </location>
</feature>
<sequence length="235" mass="23993">MVLECETLVPQTACGNSSFGLAGKKVNEPFTMHECGCNISSGLSTHRCNVMNVAIATATAARPLAFMTARNSEAVETGADTGTPSAKDPVTGQSEPLSGRYTKTAYRYDADASRLVLLFRSPEDGVTLDQIPTEAALRQYREAQKDRKSGKASLELLVGGSDGQDQPNGAGQSGTSANGSPVHRWASGQSGAGGGRSTPSQGTSAHTSPVVASTPVTTHAVAAPSAGAGSVNVVI</sequence>
<protein>
    <submittedName>
        <fullName evidence="2">Uncharacterized protein</fullName>
    </submittedName>
</protein>
<evidence type="ECO:0000313" key="3">
    <source>
        <dbReference type="Proteomes" id="UP000325333"/>
    </source>
</evidence>
<comment type="caution">
    <text evidence="2">The sequence shown here is derived from an EMBL/GenBank/DDBJ whole genome shotgun (WGS) entry which is preliminary data.</text>
</comment>
<evidence type="ECO:0000313" key="2">
    <source>
        <dbReference type="EMBL" id="KAA1054859.1"/>
    </source>
</evidence>
<feature type="region of interest" description="Disordered" evidence="1">
    <location>
        <begin position="75"/>
        <end position="98"/>
    </location>
</feature>
<reference evidence="2 3" key="1">
    <citation type="submission" date="2019-07" db="EMBL/GenBank/DDBJ databases">
        <title>Genome sequencing of the stress-tolerant strain Azospirillum brasilense Az19.</title>
        <authorList>
            <person name="Maroniche G.A."/>
            <person name="Garcia J.E."/>
            <person name="Pagnussat L."/>
            <person name="Amenta M."/>
            <person name="Creus C.M."/>
        </authorList>
    </citation>
    <scope>NUCLEOTIDE SEQUENCE [LARGE SCALE GENOMIC DNA]</scope>
    <source>
        <strain evidence="2 3">Az19</strain>
    </source>
</reference>
<dbReference type="AlphaFoldDB" id="A0A5B0KRQ0"/>
<feature type="compositionally biased region" description="Polar residues" evidence="1">
    <location>
        <begin position="163"/>
        <end position="179"/>
    </location>
</feature>
<proteinExistence type="predicted"/>
<dbReference type="Proteomes" id="UP000325333">
    <property type="component" value="Unassembled WGS sequence"/>
</dbReference>
<organism evidence="2 3">
    <name type="scientific">Azospirillum argentinense</name>
    <dbReference type="NCBI Taxonomy" id="2970906"/>
    <lineage>
        <taxon>Bacteria</taxon>
        <taxon>Pseudomonadati</taxon>
        <taxon>Pseudomonadota</taxon>
        <taxon>Alphaproteobacteria</taxon>
        <taxon>Rhodospirillales</taxon>
        <taxon>Azospirillaceae</taxon>
        <taxon>Azospirillum</taxon>
    </lineage>
</organism>
<dbReference type="EMBL" id="VEWN01000008">
    <property type="protein sequence ID" value="KAA1054859.1"/>
    <property type="molecule type" value="Genomic_DNA"/>
</dbReference>
<name>A0A5B0KRQ0_9PROT</name>